<dbReference type="InterPro" id="IPR001810">
    <property type="entry name" value="F-box_dom"/>
</dbReference>
<dbReference type="Pfam" id="PF04300">
    <property type="entry name" value="FBA"/>
    <property type="match status" value="1"/>
</dbReference>
<dbReference type="InterPro" id="IPR007397">
    <property type="entry name" value="F-box-assoc_dom"/>
</dbReference>
<sequence length="416" mass="48229">MDCDDSLESTIFIPEELVMHILDFVSEDGSILKCRLVCKKWCDLIDQDLWRRKFKQRKPNTFPVLKSSAEMKFVRQTPWFVLFKMYSGSLFGRNFVKNNCGQDGLKYWKAIKDEMDWIVEKCEDVDESPPTKDVDNDLHYFTSPNSCFFLSQIIELPSHGLSGFILETMTAKITMTLDFDQWYSGTKYIELIHGGYVLTGDMKITGAAVKLRIPNYHVSVVDYTPDSGIFHHRRRHLTSVPWQKSSDSELYKPYKLFGAKSKYKPDISQKFPWFICRDIVKLRPFTRNMLTSLKYYNRGTNFELIVKLLDDNEKVIHEKKVSEIVMSPDQKPLVTLEKYGKGVRYVIFNTRGYVTELRIVALRQCYVRCELSVPSSSQIPDVDSDCELSVPSSSQRPDVISKNSGAKKRKLTKVEN</sequence>
<dbReference type="GO" id="GO:0061630">
    <property type="term" value="F:ubiquitin protein ligase activity"/>
    <property type="evidence" value="ECO:0007669"/>
    <property type="project" value="TreeGrafter"/>
</dbReference>
<dbReference type="GO" id="GO:0019005">
    <property type="term" value="C:SCF ubiquitin ligase complex"/>
    <property type="evidence" value="ECO:0007669"/>
    <property type="project" value="TreeGrafter"/>
</dbReference>
<dbReference type="PANTHER" id="PTHR12125">
    <property type="entry name" value="F-BOX ONLY PROTEIN 6-LIKE PROTEIN"/>
    <property type="match status" value="1"/>
</dbReference>
<protein>
    <recommendedName>
        <fullName evidence="2">F-box domain-containing protein</fullName>
    </recommendedName>
</protein>
<dbReference type="GO" id="GO:0005737">
    <property type="term" value="C:cytoplasm"/>
    <property type="evidence" value="ECO:0007669"/>
    <property type="project" value="TreeGrafter"/>
</dbReference>
<dbReference type="Gene3D" id="2.60.120.260">
    <property type="entry name" value="Galactose-binding domain-like"/>
    <property type="match status" value="2"/>
</dbReference>
<evidence type="ECO:0000313" key="3">
    <source>
        <dbReference type="EMBL" id="KAK7601579.1"/>
    </source>
</evidence>
<name>A0AAN9Y7Q8_9HEMI</name>
<gene>
    <name evidence="3" type="ORF">V9T40_009020</name>
</gene>
<dbReference type="Proteomes" id="UP001367676">
    <property type="component" value="Unassembled WGS sequence"/>
</dbReference>
<dbReference type="GO" id="GO:0036503">
    <property type="term" value="P:ERAD pathway"/>
    <property type="evidence" value="ECO:0007669"/>
    <property type="project" value="TreeGrafter"/>
</dbReference>
<organism evidence="3 4">
    <name type="scientific">Parthenolecanium corni</name>
    <dbReference type="NCBI Taxonomy" id="536013"/>
    <lineage>
        <taxon>Eukaryota</taxon>
        <taxon>Metazoa</taxon>
        <taxon>Ecdysozoa</taxon>
        <taxon>Arthropoda</taxon>
        <taxon>Hexapoda</taxon>
        <taxon>Insecta</taxon>
        <taxon>Pterygota</taxon>
        <taxon>Neoptera</taxon>
        <taxon>Paraneoptera</taxon>
        <taxon>Hemiptera</taxon>
        <taxon>Sternorrhyncha</taxon>
        <taxon>Coccoidea</taxon>
        <taxon>Coccidae</taxon>
        <taxon>Parthenolecanium</taxon>
    </lineage>
</organism>
<dbReference type="Pfam" id="PF12937">
    <property type="entry name" value="F-box-like"/>
    <property type="match status" value="1"/>
</dbReference>
<proteinExistence type="predicted"/>
<feature type="compositionally biased region" description="Basic residues" evidence="1">
    <location>
        <begin position="405"/>
        <end position="416"/>
    </location>
</feature>
<accession>A0AAN9Y7Q8</accession>
<reference evidence="3 4" key="1">
    <citation type="submission" date="2024-03" db="EMBL/GenBank/DDBJ databases">
        <title>Adaptation during the transition from Ophiocordyceps entomopathogen to insect associate is accompanied by gene loss and intensified selection.</title>
        <authorList>
            <person name="Ward C.M."/>
            <person name="Onetto C.A."/>
            <person name="Borneman A.R."/>
        </authorList>
    </citation>
    <scope>NUCLEOTIDE SEQUENCE [LARGE SCALE GENOMIC DNA]</scope>
    <source>
        <strain evidence="3">AWRI1</strain>
        <tissue evidence="3">Single Adult Female</tissue>
    </source>
</reference>
<dbReference type="InterPro" id="IPR039752">
    <property type="entry name" value="F-box_only"/>
</dbReference>
<feature type="compositionally biased region" description="Polar residues" evidence="1">
    <location>
        <begin position="390"/>
        <end position="404"/>
    </location>
</feature>
<dbReference type="SUPFAM" id="SSF49785">
    <property type="entry name" value="Galactose-binding domain-like"/>
    <property type="match status" value="2"/>
</dbReference>
<dbReference type="PANTHER" id="PTHR12125:SF5">
    <property type="entry name" value="F-BOX DOMAIN-CONTAINING PROTEIN"/>
    <property type="match status" value="1"/>
</dbReference>
<evidence type="ECO:0000313" key="4">
    <source>
        <dbReference type="Proteomes" id="UP001367676"/>
    </source>
</evidence>
<dbReference type="InterPro" id="IPR008979">
    <property type="entry name" value="Galactose-bd-like_sf"/>
</dbReference>
<feature type="region of interest" description="Disordered" evidence="1">
    <location>
        <begin position="375"/>
        <end position="416"/>
    </location>
</feature>
<dbReference type="InterPro" id="IPR036047">
    <property type="entry name" value="F-box-like_dom_sf"/>
</dbReference>
<dbReference type="Gene3D" id="1.20.1280.50">
    <property type="match status" value="1"/>
</dbReference>
<dbReference type="EMBL" id="JBBCAQ010000010">
    <property type="protein sequence ID" value="KAK7601579.1"/>
    <property type="molecule type" value="Genomic_DNA"/>
</dbReference>
<dbReference type="SMART" id="SM00256">
    <property type="entry name" value="FBOX"/>
    <property type="match status" value="1"/>
</dbReference>
<dbReference type="SUPFAM" id="SSF81383">
    <property type="entry name" value="F-box domain"/>
    <property type="match status" value="1"/>
</dbReference>
<keyword evidence="4" id="KW-1185">Reference proteome</keyword>
<dbReference type="AlphaFoldDB" id="A0AAN9Y7Q8"/>
<dbReference type="PROSITE" id="PS50181">
    <property type="entry name" value="FBOX"/>
    <property type="match status" value="1"/>
</dbReference>
<evidence type="ECO:0000256" key="1">
    <source>
        <dbReference type="SAM" id="MobiDB-lite"/>
    </source>
</evidence>
<feature type="domain" description="F-box" evidence="2">
    <location>
        <begin position="7"/>
        <end position="53"/>
    </location>
</feature>
<dbReference type="GO" id="GO:0031146">
    <property type="term" value="P:SCF-dependent proteasomal ubiquitin-dependent protein catabolic process"/>
    <property type="evidence" value="ECO:0007669"/>
    <property type="project" value="TreeGrafter"/>
</dbReference>
<evidence type="ECO:0000259" key="2">
    <source>
        <dbReference type="PROSITE" id="PS50181"/>
    </source>
</evidence>
<dbReference type="GO" id="GO:0006516">
    <property type="term" value="P:glycoprotein catabolic process"/>
    <property type="evidence" value="ECO:0007669"/>
    <property type="project" value="TreeGrafter"/>
</dbReference>
<comment type="caution">
    <text evidence="3">The sequence shown here is derived from an EMBL/GenBank/DDBJ whole genome shotgun (WGS) entry which is preliminary data.</text>
</comment>